<dbReference type="RefSeq" id="WP_300960622.1">
    <property type="nucleotide sequence ID" value="NZ_JAUHJR010000003.1"/>
</dbReference>
<comment type="caution">
    <text evidence="3">The sequence shown here is derived from an EMBL/GenBank/DDBJ whole genome shotgun (WGS) entry which is preliminary data.</text>
</comment>
<dbReference type="SUPFAM" id="SSF75011">
    <property type="entry name" value="3-carboxy-cis,cis-mucoante lactonizing enzyme"/>
    <property type="match status" value="1"/>
</dbReference>
<feature type="compositionally biased region" description="Acidic residues" evidence="1">
    <location>
        <begin position="80"/>
        <end position="91"/>
    </location>
</feature>
<reference evidence="3" key="1">
    <citation type="submission" date="2023-06" db="EMBL/GenBank/DDBJ databases">
        <title>Draft genome sequence of Nocardioides sp. SOB72.</title>
        <authorList>
            <person name="Zhang G."/>
        </authorList>
    </citation>
    <scope>NUCLEOTIDE SEQUENCE</scope>
    <source>
        <strain evidence="3">SOB72</strain>
    </source>
</reference>
<evidence type="ECO:0000313" key="3">
    <source>
        <dbReference type="EMBL" id="MDN4161721.1"/>
    </source>
</evidence>
<keyword evidence="4" id="KW-1185">Reference proteome</keyword>
<sequence length="497" mass="52201">MRAADDFPDYLAARWAPLVRVVVLLGWRRPLAERVVAATLGSCRRDWGELSETGDLDGEVLDTLLATTVEARRHGLGPDGPEDPADPDDDEAVEHHAATYAALDALPEHTRSRLVVAALLGRGPVEHATLADDVRRVATAVRVDPPPAAADLPTRLRPRRTGLLVLVGAAVVGALVAATYALGVLGPGDSDDPDDPTRPERLAPVEVVEVPNPLPLSWWMGGTLHLAEVSLAVPSVVDLVAVDDGAVLTDTAGRVVHVRADGERTVLGRHVPGSGLVARAEDAVAAWIEPGGTVVVRDLLTGAEVDHRRLDIVDLASVRLVAIDVGAVHLTSSYGDVRWEPGDTSTTVEQPPDLVDREAGTTLSRVDRTTLRVEQPFFSVGYTRPGRDGSVSPDGTYVVVTVADDRSAYGTVRVLDARTGERLPTGLGSEDVALVSRAGAGGTLTHVVVDRDALPGLAAGADTVQLELRACRVADGSCRRLVSLPAAAGLPVLADPS</sequence>
<organism evidence="3 4">
    <name type="scientific">Nocardioides abyssi</name>
    <dbReference type="NCBI Taxonomy" id="3058370"/>
    <lineage>
        <taxon>Bacteria</taxon>
        <taxon>Bacillati</taxon>
        <taxon>Actinomycetota</taxon>
        <taxon>Actinomycetes</taxon>
        <taxon>Propionibacteriales</taxon>
        <taxon>Nocardioidaceae</taxon>
        <taxon>Nocardioides</taxon>
    </lineage>
</organism>
<keyword evidence="2" id="KW-0472">Membrane</keyword>
<feature type="region of interest" description="Disordered" evidence="1">
    <location>
        <begin position="71"/>
        <end position="91"/>
    </location>
</feature>
<keyword evidence="2" id="KW-1133">Transmembrane helix</keyword>
<evidence type="ECO:0000313" key="4">
    <source>
        <dbReference type="Proteomes" id="UP001168537"/>
    </source>
</evidence>
<evidence type="ECO:0000256" key="2">
    <source>
        <dbReference type="SAM" id="Phobius"/>
    </source>
</evidence>
<dbReference type="Proteomes" id="UP001168537">
    <property type="component" value="Unassembled WGS sequence"/>
</dbReference>
<dbReference type="EMBL" id="JAUHJR010000003">
    <property type="protein sequence ID" value="MDN4161721.1"/>
    <property type="molecule type" value="Genomic_DNA"/>
</dbReference>
<evidence type="ECO:0000256" key="1">
    <source>
        <dbReference type="SAM" id="MobiDB-lite"/>
    </source>
</evidence>
<keyword evidence="2" id="KW-0812">Transmembrane</keyword>
<feature type="transmembrane region" description="Helical" evidence="2">
    <location>
        <begin position="163"/>
        <end position="185"/>
    </location>
</feature>
<protein>
    <recommendedName>
        <fullName evidence="5">DNA-directed RNA polymerase specialized sigma24 family protein</fullName>
    </recommendedName>
</protein>
<proteinExistence type="predicted"/>
<accession>A0ABT8EV08</accession>
<evidence type="ECO:0008006" key="5">
    <source>
        <dbReference type="Google" id="ProtNLM"/>
    </source>
</evidence>
<name>A0ABT8EV08_9ACTN</name>
<gene>
    <name evidence="3" type="ORF">QWY29_10200</name>
</gene>